<dbReference type="Pfam" id="PF12867">
    <property type="entry name" value="DinB_2"/>
    <property type="match status" value="1"/>
</dbReference>
<reference evidence="3 4" key="1">
    <citation type="submission" date="2017-04" db="EMBL/GenBank/DDBJ databases">
        <authorList>
            <person name="Afonso C.L."/>
            <person name="Miller P.J."/>
            <person name="Scott M.A."/>
            <person name="Spackman E."/>
            <person name="Goraichik I."/>
            <person name="Dimitrov K.M."/>
            <person name="Suarez D.L."/>
            <person name="Swayne D.E."/>
        </authorList>
    </citation>
    <scope>NUCLEOTIDE SEQUENCE [LARGE SCALE GENOMIC DNA]</scope>
    <source>
        <strain evidence="3 4">DSM 26133</strain>
    </source>
</reference>
<dbReference type="EMBL" id="FWYF01000003">
    <property type="protein sequence ID" value="SMD36299.1"/>
    <property type="molecule type" value="Genomic_DNA"/>
</dbReference>
<dbReference type="RefSeq" id="WP_084373471.1">
    <property type="nucleotide sequence ID" value="NZ_FWYF01000003.1"/>
</dbReference>
<organism evidence="3 4">
    <name type="scientific">Reichenbachiella faecimaris</name>
    <dbReference type="NCBI Taxonomy" id="692418"/>
    <lineage>
        <taxon>Bacteria</taxon>
        <taxon>Pseudomonadati</taxon>
        <taxon>Bacteroidota</taxon>
        <taxon>Cytophagia</taxon>
        <taxon>Cytophagales</taxon>
        <taxon>Reichenbachiellaceae</taxon>
        <taxon>Reichenbachiella</taxon>
    </lineage>
</organism>
<dbReference type="AlphaFoldDB" id="A0A1W2GI07"/>
<feature type="chain" id="PRO_5012145084" evidence="1">
    <location>
        <begin position="20"/>
        <end position="180"/>
    </location>
</feature>
<keyword evidence="1" id="KW-0732">Signal</keyword>
<protein>
    <submittedName>
        <fullName evidence="3">Uncharacterized damage-inducible protein DinB (Forms a four-helix bundle)</fullName>
    </submittedName>
</protein>
<dbReference type="InterPro" id="IPR024775">
    <property type="entry name" value="DinB-like"/>
</dbReference>
<dbReference type="Proteomes" id="UP000192472">
    <property type="component" value="Unassembled WGS sequence"/>
</dbReference>
<evidence type="ECO:0000256" key="1">
    <source>
        <dbReference type="SAM" id="SignalP"/>
    </source>
</evidence>
<evidence type="ECO:0000313" key="4">
    <source>
        <dbReference type="Proteomes" id="UP000192472"/>
    </source>
</evidence>
<dbReference type="Gene3D" id="1.20.120.450">
    <property type="entry name" value="dinb family like domain"/>
    <property type="match status" value="1"/>
</dbReference>
<gene>
    <name evidence="3" type="ORF">SAMN04488029_2817</name>
</gene>
<name>A0A1W2GI07_REIFA</name>
<evidence type="ECO:0000259" key="2">
    <source>
        <dbReference type="Pfam" id="PF12867"/>
    </source>
</evidence>
<feature type="signal peptide" evidence="1">
    <location>
        <begin position="1"/>
        <end position="19"/>
    </location>
</feature>
<dbReference type="SUPFAM" id="SSF109854">
    <property type="entry name" value="DinB/YfiT-like putative metalloenzymes"/>
    <property type="match status" value="1"/>
</dbReference>
<dbReference type="OrthoDB" id="119432at2"/>
<keyword evidence="4" id="KW-1185">Reference proteome</keyword>
<dbReference type="InterPro" id="IPR034660">
    <property type="entry name" value="DinB/YfiT-like"/>
</dbReference>
<dbReference type="STRING" id="692418.SAMN04488029_2817"/>
<proteinExistence type="predicted"/>
<feature type="domain" description="DinB-like" evidence="2">
    <location>
        <begin position="35"/>
        <end position="160"/>
    </location>
</feature>
<sequence length="180" mass="21064">MKIKKLVILLFLIPELANAQSKFGTEMAIILSNMKTYTLEVVELMPPEKYMFKPYDSARTFMEEVDHMSKILEFQTKYILGGQGEFKEQRELIILAPVPKTKSEALSAFETRFDESIALMNSLDESEFDEEFTFFFFRGQPVKTKRTIAMGLRDHVTHHRSKLVLYLRMNGIEPPFYQIF</sequence>
<accession>A0A1W2GI07</accession>
<evidence type="ECO:0000313" key="3">
    <source>
        <dbReference type="EMBL" id="SMD36299.1"/>
    </source>
</evidence>